<reference evidence="1" key="2">
    <citation type="submission" date="2019-01" db="EMBL/GenBank/DDBJ databases">
        <authorList>
            <consortium name="NCBI Pathogen Detection Project"/>
        </authorList>
    </citation>
    <scope>NUCLEOTIDE SEQUENCE</scope>
    <source>
        <strain evidence="1">BCW_3452</strain>
    </source>
</reference>
<reference evidence="1" key="1">
    <citation type="journal article" date="2018" name="Genome Biol.">
        <title>SKESA: strategic k-mer extension for scrupulous assemblies.</title>
        <authorList>
            <person name="Souvorov A."/>
            <person name="Agarwala R."/>
            <person name="Lipman D.J."/>
        </authorList>
    </citation>
    <scope>NUCLEOTIDE SEQUENCE</scope>
    <source>
        <strain evidence="1">BCW_3452</strain>
    </source>
</reference>
<organism evidence="1">
    <name type="scientific">Vibrio vulnificus</name>
    <dbReference type="NCBI Taxonomy" id="672"/>
    <lineage>
        <taxon>Bacteria</taxon>
        <taxon>Pseudomonadati</taxon>
        <taxon>Pseudomonadota</taxon>
        <taxon>Gammaproteobacteria</taxon>
        <taxon>Vibrionales</taxon>
        <taxon>Vibrionaceae</taxon>
        <taxon>Vibrio</taxon>
    </lineage>
</organism>
<comment type="caution">
    <text evidence="1">The sequence shown here is derived from an EMBL/GenBank/DDBJ whole genome shotgun (WGS) entry which is preliminary data.</text>
</comment>
<sequence>MNKALTKYKRSRSAELRTSGFLKPLGLIMLEMKSATIIDDLDFESESSDCSYCNTPKNGTYTKTSWQGEVDYFVCGKCYKKNKYNNVLYRHIP</sequence>
<name>A0A8H9MVE1_VIBVL</name>
<proteinExistence type="predicted"/>
<evidence type="ECO:0000313" key="1">
    <source>
        <dbReference type="EMBL" id="HAS8538302.1"/>
    </source>
</evidence>
<gene>
    <name evidence="1" type="ORF">I7730_00620</name>
</gene>
<dbReference type="AlphaFoldDB" id="A0A8H9MVE1"/>
<dbReference type="EMBL" id="DACRBY010000001">
    <property type="protein sequence ID" value="HAS8538302.1"/>
    <property type="molecule type" value="Genomic_DNA"/>
</dbReference>
<protein>
    <submittedName>
        <fullName evidence="1">Uncharacterized protein</fullName>
    </submittedName>
</protein>
<dbReference type="Proteomes" id="UP000863257">
    <property type="component" value="Unassembled WGS sequence"/>
</dbReference>
<accession>A0A8H9MVE1</accession>